<organism evidence="1 2">
    <name type="scientific">Neurospora crassa (strain ATCC 24698 / 74-OR23-1A / CBS 708.71 / DSM 1257 / FGSC 987)</name>
    <dbReference type="NCBI Taxonomy" id="367110"/>
    <lineage>
        <taxon>Eukaryota</taxon>
        <taxon>Fungi</taxon>
        <taxon>Dikarya</taxon>
        <taxon>Ascomycota</taxon>
        <taxon>Pezizomycotina</taxon>
        <taxon>Sordariomycetes</taxon>
        <taxon>Sordariomycetidae</taxon>
        <taxon>Sordariales</taxon>
        <taxon>Sordariaceae</taxon>
        <taxon>Neurospora</taxon>
    </lineage>
</organism>
<dbReference type="GeneID" id="23569713"/>
<reference evidence="1 2" key="1">
    <citation type="journal article" date="2003" name="Nature">
        <title>The genome sequence of the filamentous fungus Neurospora crassa.</title>
        <authorList>
            <person name="Galagan J.E."/>
            <person name="Calvo S.E."/>
            <person name="Borkovich K.A."/>
            <person name="Selker E.U."/>
            <person name="Read N.D."/>
            <person name="Jaffe D."/>
            <person name="FitzHugh W."/>
            <person name="Ma L.J."/>
            <person name="Smirnov S."/>
            <person name="Purcell S."/>
            <person name="Rehman B."/>
            <person name="Elkins T."/>
            <person name="Engels R."/>
            <person name="Wang S."/>
            <person name="Nielsen C.B."/>
            <person name="Butler J."/>
            <person name="Endrizzi M."/>
            <person name="Qui D."/>
            <person name="Ianakiev P."/>
            <person name="Bell-Pedersen D."/>
            <person name="Nelson M.A."/>
            <person name="Werner-Washburne M."/>
            <person name="Selitrennikoff C.P."/>
            <person name="Kinsey J.A."/>
            <person name="Braun E.L."/>
            <person name="Zelter A."/>
            <person name="Schulte U."/>
            <person name="Kothe G.O."/>
            <person name="Jedd G."/>
            <person name="Mewes W."/>
            <person name="Staben C."/>
            <person name="Marcotte E."/>
            <person name="Greenberg D."/>
            <person name="Roy A."/>
            <person name="Foley K."/>
            <person name="Naylor J."/>
            <person name="Stange-Thomann N."/>
            <person name="Barrett R."/>
            <person name="Gnerre S."/>
            <person name="Kamal M."/>
            <person name="Kamvysselis M."/>
            <person name="Mauceli E."/>
            <person name="Bielke C."/>
            <person name="Rudd S."/>
            <person name="Frishman D."/>
            <person name="Krystofova S."/>
            <person name="Rasmussen C."/>
            <person name="Metzenberg R.L."/>
            <person name="Perkins D.D."/>
            <person name="Kroken S."/>
            <person name="Cogoni C."/>
            <person name="Macino G."/>
            <person name="Catcheside D."/>
            <person name="Li W."/>
            <person name="Pratt R.J."/>
            <person name="Osmani S.A."/>
            <person name="DeSouza C.P."/>
            <person name="Glass L."/>
            <person name="Orbach M.J."/>
            <person name="Berglund J.A."/>
            <person name="Voelker R."/>
            <person name="Yarden O."/>
            <person name="Plamann M."/>
            <person name="Seiler S."/>
            <person name="Dunlap J."/>
            <person name="Radford A."/>
            <person name="Aramayo R."/>
            <person name="Natvig D.O."/>
            <person name="Alex L.A."/>
            <person name="Mannhaupt G."/>
            <person name="Ebbole D.J."/>
            <person name="Freitag M."/>
            <person name="Paulsen I."/>
            <person name="Sachs M.S."/>
            <person name="Lander E.S."/>
            <person name="Nusbaum C."/>
            <person name="Birren B."/>
        </authorList>
    </citation>
    <scope>NUCLEOTIDE SEQUENCE [LARGE SCALE GENOMIC DNA]</scope>
    <source>
        <strain evidence="2">ATCC 24698 / 74-OR23-1A / CBS 708.71 / DSM 1257 / FGSC 987</strain>
    </source>
</reference>
<dbReference type="VEuPathDB" id="FungiDB:NCU16905"/>
<dbReference type="EMBL" id="CM002239">
    <property type="protein sequence ID" value="ESA43111.1"/>
    <property type="molecule type" value="Genomic_DNA"/>
</dbReference>
<dbReference type="AlphaFoldDB" id="V5IQS6"/>
<dbReference type="KEGG" id="ncr:NCU16905"/>
<name>V5IQS6_NEUCR</name>
<dbReference type="InParanoid" id="V5IQS6"/>
<proteinExistence type="predicted"/>
<evidence type="ECO:0000313" key="1">
    <source>
        <dbReference type="EMBL" id="ESA43111.1"/>
    </source>
</evidence>
<protein>
    <submittedName>
        <fullName evidence="1">Uncharacterized protein</fullName>
    </submittedName>
</protein>
<dbReference type="RefSeq" id="XP_011394451.1">
    <property type="nucleotide sequence ID" value="XM_011396149.1"/>
</dbReference>
<dbReference type="Proteomes" id="UP000001805">
    <property type="component" value="Chromosome 4, Linkage Group IV"/>
</dbReference>
<accession>V5IQS6</accession>
<dbReference type="OrthoDB" id="10442298at2759"/>
<keyword evidence="2" id="KW-1185">Reference proteome</keyword>
<sequence>MLHLAAVQEFGTVSWEKYHARLPAKERKADPVYRIKTGHRDEVFFMPKGRFRDGWDHGYGYTASTKAILGCLLLFAMLTRRVSRWWKAGKTHQREYQKLLPAKDEVGVKKMIVKLIFLLP</sequence>
<evidence type="ECO:0000313" key="2">
    <source>
        <dbReference type="Proteomes" id="UP000001805"/>
    </source>
</evidence>
<gene>
    <name evidence="1" type="ORF">NCU16905</name>
</gene>